<dbReference type="Gene3D" id="1.20.120.1760">
    <property type="match status" value="1"/>
</dbReference>
<proteinExistence type="inferred from homology"/>
<comment type="similarity">
    <text evidence="2">Belongs to the CDP-alcohol phosphatidyltransferase class-I family.</text>
</comment>
<sequence length="181" mass="20338">MEVSANERAINWAAPWYCHVPNLISLARFIAALPAAAFLYFRFDTMFILLMLFQMIGDKADGMLARELGAETRVGRKLDTTADLLFFGGVGFVIFLNPAWNWIGFLYLPGMIVGVYVVLRGMVRTTEYSFPRRPIDHISFVLYAALASLLYLPLWATLSIASVGALLIFVSSILLLRRSYT</sequence>
<feature type="transmembrane region" description="Helical" evidence="3">
    <location>
        <begin position="78"/>
        <end position="96"/>
    </location>
</feature>
<gene>
    <name evidence="4" type="ORF">UX06_C0009G0004</name>
</gene>
<keyword evidence="1 2" id="KW-0808">Transferase</keyword>
<organism evidence="4 5">
    <name type="scientific">Candidatus Giovannonibacteria bacterium GW2011_GWA2_45_21</name>
    <dbReference type="NCBI Taxonomy" id="1618649"/>
    <lineage>
        <taxon>Bacteria</taxon>
        <taxon>Candidatus Giovannoniibacteriota</taxon>
    </lineage>
</organism>
<evidence type="ECO:0000256" key="1">
    <source>
        <dbReference type="ARBA" id="ARBA00022679"/>
    </source>
</evidence>
<dbReference type="GO" id="GO:0016780">
    <property type="term" value="F:phosphotransferase activity, for other substituted phosphate groups"/>
    <property type="evidence" value="ECO:0007669"/>
    <property type="project" value="InterPro"/>
</dbReference>
<evidence type="ECO:0000313" key="4">
    <source>
        <dbReference type="EMBL" id="KKU04773.1"/>
    </source>
</evidence>
<comment type="caution">
    <text evidence="4">The sequence shown here is derived from an EMBL/GenBank/DDBJ whole genome shotgun (WGS) entry which is preliminary data.</text>
</comment>
<keyword evidence="3" id="KW-0472">Membrane</keyword>
<evidence type="ECO:0000313" key="5">
    <source>
        <dbReference type="Proteomes" id="UP000034696"/>
    </source>
</evidence>
<dbReference type="InterPro" id="IPR043130">
    <property type="entry name" value="CDP-OH_PTrfase_TM_dom"/>
</dbReference>
<dbReference type="EMBL" id="LCKT01000009">
    <property type="protein sequence ID" value="KKU04773.1"/>
    <property type="molecule type" value="Genomic_DNA"/>
</dbReference>
<dbReference type="PROSITE" id="PS00379">
    <property type="entry name" value="CDP_ALCOHOL_P_TRANSF"/>
    <property type="match status" value="1"/>
</dbReference>
<feature type="transmembrane region" description="Helical" evidence="3">
    <location>
        <begin position="29"/>
        <end position="57"/>
    </location>
</feature>
<keyword evidence="3" id="KW-1133">Transmembrane helix</keyword>
<name>A0A0G1PH77_9BACT</name>
<accession>A0A0G1PH77</accession>
<dbReference type="GO" id="GO:0016020">
    <property type="term" value="C:membrane"/>
    <property type="evidence" value="ECO:0007669"/>
    <property type="project" value="InterPro"/>
</dbReference>
<dbReference type="AlphaFoldDB" id="A0A0G1PH77"/>
<evidence type="ECO:0000256" key="3">
    <source>
        <dbReference type="SAM" id="Phobius"/>
    </source>
</evidence>
<dbReference type="InterPro" id="IPR000462">
    <property type="entry name" value="CDP-OH_P_trans"/>
</dbReference>
<reference evidence="4 5" key="1">
    <citation type="journal article" date="2015" name="Nature">
        <title>rRNA introns, odd ribosomes, and small enigmatic genomes across a large radiation of phyla.</title>
        <authorList>
            <person name="Brown C.T."/>
            <person name="Hug L.A."/>
            <person name="Thomas B.C."/>
            <person name="Sharon I."/>
            <person name="Castelle C.J."/>
            <person name="Singh A."/>
            <person name="Wilkins M.J."/>
            <person name="Williams K.H."/>
            <person name="Banfield J.F."/>
        </authorList>
    </citation>
    <scope>NUCLEOTIDE SEQUENCE [LARGE SCALE GENOMIC DNA]</scope>
</reference>
<keyword evidence="3" id="KW-0812">Transmembrane</keyword>
<dbReference type="GO" id="GO:0008654">
    <property type="term" value="P:phospholipid biosynthetic process"/>
    <property type="evidence" value="ECO:0007669"/>
    <property type="project" value="InterPro"/>
</dbReference>
<dbReference type="Proteomes" id="UP000034696">
    <property type="component" value="Unassembled WGS sequence"/>
</dbReference>
<evidence type="ECO:0000256" key="2">
    <source>
        <dbReference type="RuleBase" id="RU003750"/>
    </source>
</evidence>
<feature type="transmembrane region" description="Helical" evidence="3">
    <location>
        <begin position="158"/>
        <end position="176"/>
    </location>
</feature>
<dbReference type="Pfam" id="PF01066">
    <property type="entry name" value="CDP-OH_P_transf"/>
    <property type="match status" value="1"/>
</dbReference>
<protein>
    <submittedName>
        <fullName evidence="4">CDP-diacylglycerol-serine O-phosphatidyltransferase</fullName>
    </submittedName>
</protein>
<dbReference type="InterPro" id="IPR048254">
    <property type="entry name" value="CDP_ALCOHOL_P_TRANSF_CS"/>
</dbReference>